<evidence type="ECO:0000313" key="2">
    <source>
        <dbReference type="EMBL" id="MDI1487995.1"/>
    </source>
</evidence>
<dbReference type="PANTHER" id="PTHR11799:SF12">
    <property type="entry name" value="PARAOXONASE-RELATED"/>
    <property type="match status" value="1"/>
</dbReference>
<comment type="caution">
    <text evidence="2">The sequence shown here is derived from an EMBL/GenBank/DDBJ whole genome shotgun (WGS) entry which is preliminary data.</text>
</comment>
<sequence length="433" mass="47824">MPSLSYLVPFLGLIFSLYTILNVPVTKRLNVFGITGRPRTQITNIHGEGLEIVPDTYFAEDIHYHAPSDTLFGVSEPHPHSRNNWFPPIDHFSHPDLIGQGQIFTLNPTTNKKTRLNLRNFQNAPFVTHGIDIYSPPSEPETLYIFAVNHLPNPDHYGTTLAPDQAKKTPKARSQIDIFKHTLGTTDATYIRSVHHPLIRTPNDLYIENEHSFLVTNDHHHREGLGRMYEDIGWTELTPWSDIIHISNLDLTSTLNPATGFDASVALDKINNPNGLGHGKDAEEIMCARAAPGALELMHFASSSSSSASASQGPKNLTITSQIQLPNTIDNPSYFHDPYAATTGKDASGYVLGGLLKAAEFPDAEHNPTSVWLVDGTTRQQKLLFQDDGRALNTSSTGVIVAIDPKGNEGRKQAWLFVTGPFSDNLVRTKVDL</sequence>
<dbReference type="InterPro" id="IPR051288">
    <property type="entry name" value="Serum_paraoxonase/arylesterase"/>
</dbReference>
<accession>A0AA43TVD2</accession>
<evidence type="ECO:0008006" key="4">
    <source>
        <dbReference type="Google" id="ProtNLM"/>
    </source>
</evidence>
<dbReference type="EMBL" id="JAPUFD010000006">
    <property type="protein sequence ID" value="MDI1487995.1"/>
    <property type="molecule type" value="Genomic_DNA"/>
</dbReference>
<dbReference type="Proteomes" id="UP001161017">
    <property type="component" value="Unassembled WGS sequence"/>
</dbReference>
<dbReference type="AlphaFoldDB" id="A0AA43TVD2"/>
<keyword evidence="3" id="KW-1185">Reference proteome</keyword>
<keyword evidence="1" id="KW-0812">Transmembrane</keyword>
<feature type="transmembrane region" description="Helical" evidence="1">
    <location>
        <begin position="6"/>
        <end position="25"/>
    </location>
</feature>
<dbReference type="PANTHER" id="PTHR11799">
    <property type="entry name" value="PARAOXONASE"/>
    <property type="match status" value="1"/>
</dbReference>
<evidence type="ECO:0000256" key="1">
    <source>
        <dbReference type="SAM" id="Phobius"/>
    </source>
</evidence>
<protein>
    <recommendedName>
        <fullName evidence="4">Serum paraoxonase/arylesterase</fullName>
    </recommendedName>
</protein>
<reference evidence="2" key="1">
    <citation type="journal article" date="2023" name="Genome Biol. Evol.">
        <title>First Whole Genome Sequence and Flow Cytometry Genome Size Data for the Lichen-Forming Fungus Ramalina farinacea (Ascomycota).</title>
        <authorList>
            <person name="Llewellyn T."/>
            <person name="Mian S."/>
            <person name="Hill R."/>
            <person name="Leitch I.J."/>
            <person name="Gaya E."/>
        </authorList>
    </citation>
    <scope>NUCLEOTIDE SEQUENCE</scope>
    <source>
        <strain evidence="2">LIQ254RAFAR</strain>
    </source>
</reference>
<dbReference type="Gene3D" id="2.120.10.30">
    <property type="entry name" value="TolB, C-terminal domain"/>
    <property type="match status" value="1"/>
</dbReference>
<name>A0AA43TVD2_9LECA</name>
<gene>
    <name evidence="2" type="ORF">OHK93_007269</name>
</gene>
<keyword evidence="1" id="KW-1133">Transmembrane helix</keyword>
<dbReference type="InterPro" id="IPR011042">
    <property type="entry name" value="6-blade_b-propeller_TolB-like"/>
</dbReference>
<evidence type="ECO:0000313" key="3">
    <source>
        <dbReference type="Proteomes" id="UP001161017"/>
    </source>
</evidence>
<proteinExistence type="predicted"/>
<organism evidence="2 3">
    <name type="scientific">Ramalina farinacea</name>
    <dbReference type="NCBI Taxonomy" id="258253"/>
    <lineage>
        <taxon>Eukaryota</taxon>
        <taxon>Fungi</taxon>
        <taxon>Dikarya</taxon>
        <taxon>Ascomycota</taxon>
        <taxon>Pezizomycotina</taxon>
        <taxon>Lecanoromycetes</taxon>
        <taxon>OSLEUM clade</taxon>
        <taxon>Lecanoromycetidae</taxon>
        <taxon>Lecanorales</taxon>
        <taxon>Lecanorineae</taxon>
        <taxon>Ramalinaceae</taxon>
        <taxon>Ramalina</taxon>
    </lineage>
</organism>
<keyword evidence="1" id="KW-0472">Membrane</keyword>